<evidence type="ECO:0000256" key="11">
    <source>
        <dbReference type="HAMAP-Rule" id="MF_01024"/>
    </source>
</evidence>
<evidence type="ECO:0000256" key="3">
    <source>
        <dbReference type="ARBA" id="ARBA00012965"/>
    </source>
</evidence>
<evidence type="ECO:0000256" key="13">
    <source>
        <dbReference type="PIRSR" id="PIRSR000099-1"/>
    </source>
</evidence>
<dbReference type="Gene3D" id="3.40.50.1980">
    <property type="entry name" value="Nitrogenase molybdenum iron protein domain"/>
    <property type="match status" value="2"/>
</dbReference>
<keyword evidence="19" id="KW-1185">Reference proteome</keyword>
<feature type="binding site" evidence="11 16">
    <location>
        <position position="356"/>
    </location>
    <ligand>
        <name>Zn(2+)</name>
        <dbReference type="ChEBI" id="CHEBI:29105"/>
    </ligand>
</feature>
<dbReference type="PRINTS" id="PR00083">
    <property type="entry name" value="HOLDHDRGNASE"/>
</dbReference>
<evidence type="ECO:0000256" key="6">
    <source>
        <dbReference type="ARBA" id="ARBA00022833"/>
    </source>
</evidence>
<evidence type="ECO:0000256" key="17">
    <source>
        <dbReference type="RuleBase" id="RU004175"/>
    </source>
</evidence>
<keyword evidence="8 11" id="KW-0520">NAD</keyword>
<comment type="similarity">
    <text evidence="2 11 12 17">Belongs to the histidinol dehydrogenase family.</text>
</comment>
<feature type="binding site" evidence="11 15">
    <location>
        <position position="356"/>
    </location>
    <ligand>
        <name>substrate</name>
    </ligand>
</feature>
<dbReference type="InterPro" id="IPR001692">
    <property type="entry name" value="Histidinol_DH_CS"/>
</dbReference>
<sequence>MKLIENPKKENWSEILKRPTQTVDDIEKTVNEVFTDVRKNGDKAISKFTSKFDGVKLESQVVSKAEINEAVKSVSNNLKEAIQLAKTNIEKFHKAQKTDKVCVETMNGVECWQEKRQIQKVGLYIPGGTAPLFSTVLMLAIPANIAGCKEIVLCSPPNKNGKLADEILYAAQLCGVTKIIKVGGIQAIAGLTFGTESIPQVYKIFGPGNQYVTLAKQLATKYGVAIDMPAGPSELLVLADDSANPAYVASDLLSQAEHGTDSQVILVSDSKKLIEEINKEIEEQLKQLPRKAIAEEALQNSRAFLIEDVDDALELVNEYGPEHLIISTKNNDFFIDNIINAGSVFIGNYTPESAGDYASGTNHTLPTNGFSKAYSGVNLDSFQKSVTFQRISKDGIQNIGKAIELMAEAEGLHAHKNAVTSRLNDLKNN</sequence>
<feature type="binding site" evidence="11 15">
    <location>
        <position position="233"/>
    </location>
    <ligand>
        <name>substrate</name>
    </ligand>
</feature>
<reference evidence="18 19" key="1">
    <citation type="submission" date="2019-11" db="EMBL/GenBank/DDBJ databases">
        <title>Winogradskyella ouciana sp. nov., isolated from the hadal seawater of the Mariana Trench.</title>
        <authorList>
            <person name="Liu R."/>
        </authorList>
    </citation>
    <scope>NUCLEOTIDE SEQUENCE [LARGE SCALE GENOMIC DNA]</scope>
    <source>
        <strain evidence="18 19">ZXX205</strain>
    </source>
</reference>
<comment type="function">
    <text evidence="11">Catalyzes the sequential NAD-dependent oxidations of L-histidinol to L-histidinaldehyde and then to L-histidine.</text>
</comment>
<feature type="binding site" evidence="11 15">
    <location>
        <position position="258"/>
    </location>
    <ligand>
        <name>substrate</name>
    </ligand>
</feature>
<evidence type="ECO:0000313" key="18">
    <source>
        <dbReference type="EMBL" id="MTE25614.1"/>
    </source>
</evidence>
<dbReference type="RefSeq" id="WP_155087453.1">
    <property type="nucleotide sequence ID" value="NZ_WJYA01000002.1"/>
</dbReference>
<evidence type="ECO:0000256" key="4">
    <source>
        <dbReference type="ARBA" id="ARBA00022605"/>
    </source>
</evidence>
<dbReference type="GO" id="GO:0000105">
    <property type="term" value="P:L-histidine biosynthetic process"/>
    <property type="evidence" value="ECO:0007669"/>
    <property type="project" value="UniProtKB-UniRule"/>
</dbReference>
<feature type="binding site" evidence="11 16">
    <location>
        <position position="255"/>
    </location>
    <ligand>
        <name>Zn(2+)</name>
        <dbReference type="ChEBI" id="CHEBI:29105"/>
    </ligand>
</feature>
<evidence type="ECO:0000256" key="14">
    <source>
        <dbReference type="PIRSR" id="PIRSR000099-2"/>
    </source>
</evidence>
<evidence type="ECO:0000256" key="9">
    <source>
        <dbReference type="ARBA" id="ARBA00023102"/>
    </source>
</evidence>
<dbReference type="InterPro" id="IPR022695">
    <property type="entry name" value="Histidinol_DH_monofunct"/>
</dbReference>
<keyword evidence="4 11" id="KW-0028">Amino-acid biosynthesis</keyword>
<dbReference type="EMBL" id="WJYA01000002">
    <property type="protein sequence ID" value="MTE25614.1"/>
    <property type="molecule type" value="Genomic_DNA"/>
</dbReference>
<dbReference type="GO" id="GO:0008270">
    <property type="term" value="F:zinc ion binding"/>
    <property type="evidence" value="ECO:0007669"/>
    <property type="project" value="UniProtKB-UniRule"/>
</dbReference>
<feature type="binding site" evidence="11 14">
    <location>
        <position position="124"/>
    </location>
    <ligand>
        <name>NAD(+)</name>
        <dbReference type="ChEBI" id="CHEBI:57540"/>
    </ligand>
</feature>
<feature type="binding site" evidence="11 15">
    <location>
        <position position="410"/>
    </location>
    <ligand>
        <name>substrate</name>
    </ligand>
</feature>
<feature type="binding site" evidence="11 15">
    <location>
        <position position="415"/>
    </location>
    <ligand>
        <name>substrate</name>
    </ligand>
</feature>
<dbReference type="EC" id="1.1.1.23" evidence="3 11"/>
<dbReference type="InterPro" id="IPR016161">
    <property type="entry name" value="Ald_DH/histidinol_DH"/>
</dbReference>
<evidence type="ECO:0000256" key="8">
    <source>
        <dbReference type="ARBA" id="ARBA00023027"/>
    </source>
</evidence>
<evidence type="ECO:0000256" key="1">
    <source>
        <dbReference type="ARBA" id="ARBA00004940"/>
    </source>
</evidence>
<keyword evidence="9 11" id="KW-0368">Histidine biosynthesis</keyword>
<dbReference type="InterPro" id="IPR012131">
    <property type="entry name" value="Hstdl_DH"/>
</dbReference>
<gene>
    <name evidence="11 18" type="primary">hisD</name>
    <name evidence="18" type="ORF">F1003_01615</name>
</gene>
<dbReference type="GO" id="GO:0005829">
    <property type="term" value="C:cytosol"/>
    <property type="evidence" value="ECO:0007669"/>
    <property type="project" value="TreeGrafter"/>
</dbReference>
<accession>A0A7K1GB41</accession>
<dbReference type="GO" id="GO:0051287">
    <property type="term" value="F:NAD binding"/>
    <property type="evidence" value="ECO:0007669"/>
    <property type="project" value="InterPro"/>
</dbReference>
<dbReference type="HAMAP" id="MF_01024">
    <property type="entry name" value="HisD"/>
    <property type="match status" value="1"/>
</dbReference>
<dbReference type="Proteomes" id="UP000447545">
    <property type="component" value="Unassembled WGS sequence"/>
</dbReference>
<dbReference type="CDD" id="cd06572">
    <property type="entry name" value="Histidinol_dh"/>
    <property type="match status" value="1"/>
</dbReference>
<feature type="binding site" evidence="11 15">
    <location>
        <position position="323"/>
    </location>
    <ligand>
        <name>substrate</name>
    </ligand>
</feature>
<keyword evidence="7 11" id="KW-0560">Oxidoreductase</keyword>
<name>A0A7K1GB41_9FLAO</name>
<comment type="catalytic activity">
    <reaction evidence="10 11">
        <text>L-histidinol + 2 NAD(+) + H2O = L-histidine + 2 NADH + 3 H(+)</text>
        <dbReference type="Rhea" id="RHEA:20641"/>
        <dbReference type="ChEBI" id="CHEBI:15377"/>
        <dbReference type="ChEBI" id="CHEBI:15378"/>
        <dbReference type="ChEBI" id="CHEBI:57540"/>
        <dbReference type="ChEBI" id="CHEBI:57595"/>
        <dbReference type="ChEBI" id="CHEBI:57699"/>
        <dbReference type="ChEBI" id="CHEBI:57945"/>
        <dbReference type="EC" id="1.1.1.23"/>
    </reaction>
</comment>
<evidence type="ECO:0000256" key="16">
    <source>
        <dbReference type="PIRSR" id="PIRSR000099-4"/>
    </source>
</evidence>
<evidence type="ECO:0000256" key="10">
    <source>
        <dbReference type="ARBA" id="ARBA00049489"/>
    </source>
</evidence>
<evidence type="ECO:0000313" key="19">
    <source>
        <dbReference type="Proteomes" id="UP000447545"/>
    </source>
</evidence>
<evidence type="ECO:0000256" key="5">
    <source>
        <dbReference type="ARBA" id="ARBA00022723"/>
    </source>
</evidence>
<feature type="binding site" evidence="11 14">
    <location>
        <position position="186"/>
    </location>
    <ligand>
        <name>NAD(+)</name>
        <dbReference type="ChEBI" id="CHEBI:57540"/>
    </ligand>
</feature>
<dbReference type="AlphaFoldDB" id="A0A7K1GB41"/>
<feature type="binding site" evidence="11 16">
    <location>
        <position position="258"/>
    </location>
    <ligand>
        <name>Zn(2+)</name>
        <dbReference type="ChEBI" id="CHEBI:29105"/>
    </ligand>
</feature>
<dbReference type="PANTHER" id="PTHR21256:SF2">
    <property type="entry name" value="HISTIDINE BIOSYNTHESIS TRIFUNCTIONAL PROTEIN"/>
    <property type="match status" value="1"/>
</dbReference>
<dbReference type="UniPathway" id="UPA00031">
    <property type="reaction ID" value="UER00014"/>
</dbReference>
<comment type="pathway">
    <text evidence="1 11">Amino-acid biosynthesis; L-histidine biosynthesis; L-histidine from 5-phospho-alpha-D-ribose 1-diphosphate: step 9/9.</text>
</comment>
<organism evidence="18 19">
    <name type="scientific">Winogradskyella ouciana</name>
    <dbReference type="NCBI Taxonomy" id="2608631"/>
    <lineage>
        <taxon>Bacteria</taxon>
        <taxon>Pseudomonadati</taxon>
        <taxon>Bacteroidota</taxon>
        <taxon>Flavobacteriia</taxon>
        <taxon>Flavobacteriales</taxon>
        <taxon>Flavobacteriaceae</taxon>
        <taxon>Winogradskyella</taxon>
    </lineage>
</organism>
<dbReference type="NCBIfam" id="TIGR00069">
    <property type="entry name" value="hisD"/>
    <property type="match status" value="1"/>
</dbReference>
<dbReference type="Pfam" id="PF00815">
    <property type="entry name" value="Histidinol_dh"/>
    <property type="match status" value="1"/>
</dbReference>
<feature type="active site" description="Proton acceptor" evidence="11 13">
    <location>
        <position position="322"/>
    </location>
</feature>
<dbReference type="FunFam" id="1.20.5.1300:FF:000002">
    <property type="entry name" value="Histidinol dehydrogenase, chloroplastic"/>
    <property type="match status" value="1"/>
</dbReference>
<dbReference type="FunFam" id="3.40.50.1980:FF:000001">
    <property type="entry name" value="Histidinol dehydrogenase"/>
    <property type="match status" value="1"/>
</dbReference>
<dbReference type="SUPFAM" id="SSF53720">
    <property type="entry name" value="ALDH-like"/>
    <property type="match status" value="1"/>
</dbReference>
<evidence type="ECO:0000256" key="7">
    <source>
        <dbReference type="ARBA" id="ARBA00023002"/>
    </source>
</evidence>
<comment type="cofactor">
    <cofactor evidence="11 16">
        <name>Zn(2+)</name>
        <dbReference type="ChEBI" id="CHEBI:29105"/>
    </cofactor>
    <text evidence="11 16">Binds 1 zinc ion per subunit.</text>
</comment>
<feature type="binding site" evidence="11 14">
    <location>
        <position position="209"/>
    </location>
    <ligand>
        <name>NAD(+)</name>
        <dbReference type="ChEBI" id="CHEBI:57540"/>
    </ligand>
</feature>
<proteinExistence type="inferred from homology"/>
<comment type="caution">
    <text evidence="18">The sequence shown here is derived from an EMBL/GenBank/DDBJ whole genome shotgun (WGS) entry which is preliminary data.</text>
</comment>
<keyword evidence="6 11" id="KW-0862">Zinc</keyword>
<dbReference type="PIRSF" id="PIRSF000099">
    <property type="entry name" value="Histidinol_dh"/>
    <property type="match status" value="1"/>
</dbReference>
<dbReference type="GO" id="GO:0004399">
    <property type="term" value="F:histidinol dehydrogenase activity"/>
    <property type="evidence" value="ECO:0007669"/>
    <property type="project" value="UniProtKB-UniRule"/>
</dbReference>
<protein>
    <recommendedName>
        <fullName evidence="3 11">Histidinol dehydrogenase</fullName>
        <shortName evidence="11">HDH</shortName>
        <ecNumber evidence="3 11">1.1.1.23</ecNumber>
    </recommendedName>
</protein>
<keyword evidence="5 11" id="KW-0479">Metal-binding</keyword>
<evidence type="ECO:0000256" key="12">
    <source>
        <dbReference type="PIRNR" id="PIRNR000099"/>
    </source>
</evidence>
<dbReference type="PROSITE" id="PS00611">
    <property type="entry name" value="HISOL_DEHYDROGENASE"/>
    <property type="match status" value="1"/>
</dbReference>
<feature type="binding site" evidence="11 16">
    <location>
        <position position="415"/>
    </location>
    <ligand>
        <name>Zn(2+)</name>
        <dbReference type="ChEBI" id="CHEBI:29105"/>
    </ligand>
</feature>
<dbReference type="PANTHER" id="PTHR21256">
    <property type="entry name" value="HISTIDINOL DEHYDROGENASE HDH"/>
    <property type="match status" value="1"/>
</dbReference>
<feature type="binding site" evidence="11 15">
    <location>
        <position position="255"/>
    </location>
    <ligand>
        <name>substrate</name>
    </ligand>
</feature>
<evidence type="ECO:0000256" key="2">
    <source>
        <dbReference type="ARBA" id="ARBA00010178"/>
    </source>
</evidence>
<evidence type="ECO:0000256" key="15">
    <source>
        <dbReference type="PIRSR" id="PIRSR000099-3"/>
    </source>
</evidence>
<feature type="active site" description="Proton acceptor" evidence="11 13">
    <location>
        <position position="323"/>
    </location>
</feature>
<dbReference type="Gene3D" id="1.20.5.1300">
    <property type="match status" value="1"/>
</dbReference>